<proteinExistence type="predicted"/>
<dbReference type="PANTHER" id="PTHR33375">
    <property type="entry name" value="CHROMOSOME-PARTITIONING PROTEIN PARB-RELATED"/>
    <property type="match status" value="1"/>
</dbReference>
<evidence type="ECO:0000259" key="1">
    <source>
        <dbReference type="Pfam" id="PF02195"/>
    </source>
</evidence>
<feature type="domain" description="ParB-like N-terminal" evidence="1">
    <location>
        <begin position="19"/>
        <end position="78"/>
    </location>
</feature>
<organism evidence="2">
    <name type="scientific">bioreactor metagenome</name>
    <dbReference type="NCBI Taxonomy" id="1076179"/>
    <lineage>
        <taxon>unclassified sequences</taxon>
        <taxon>metagenomes</taxon>
        <taxon>ecological metagenomes</taxon>
    </lineage>
</organism>
<dbReference type="EMBL" id="VSSQ01004003">
    <property type="protein sequence ID" value="MPM23324.1"/>
    <property type="molecule type" value="Genomic_DNA"/>
</dbReference>
<dbReference type="AlphaFoldDB" id="A0A644YB13"/>
<evidence type="ECO:0000313" key="2">
    <source>
        <dbReference type="EMBL" id="MPM23324.1"/>
    </source>
</evidence>
<sequence>MTKIATITATETRFPLGGLYLSPLNPRQDVPESDVIDLAASIWEAGMIQSIGGLVDDEGKCGIVAGGRRLRALQYLAERHPDMATLRPELANPLVMLAPDLETARLWATVENIARRDLHPAEEIRAYGKMADAGSSPATIASAFAVTEKHVYRRLALARLPAPVLDALAANELSLSMASAFTICNDHDLALSVLNQCRGEAWNDYRLKAALRPSNIKGSDRRAVFVGVDAYKEAGGSVVGDLFADVTYIEDEALLDRLFREKLDLAVAHTLGLGWKWVEANADFTEFGWNERKSTAAEQITRVRGDLTEDQSGRYEQLADLAEEGGLNEDEQAELDAMNDVIDGTFTEQQKAVSGVVLYVNFNGEIRAAEGLVRPSDMVEARAAGVIKGGVIEEAPGQTKSPISNALADDLRRVVIGARQHAALRDPQLILALLAYQLTGDMGYSSAFGLRVEDVPNLPTTGAEGYALDERLATEENQKGRSLGGDLVKGFRAFRKKGSEQVMAELIRLLASLLSGGDAGMKALIDKEVKINVREVWTPVASNFWARVPGRYRVRVWCELLDLNEDHPSATSFGKMKKAEQTDKLEALFTDPAFRAALGVTEEQADRIANWLPEGMA</sequence>
<comment type="caution">
    <text evidence="2">The sequence shown here is derived from an EMBL/GenBank/DDBJ whole genome shotgun (WGS) entry which is preliminary data.</text>
</comment>
<accession>A0A644YB13</accession>
<gene>
    <name evidence="2" type="primary">noc_24</name>
    <name evidence="2" type="ORF">SDC9_69795</name>
</gene>
<reference evidence="2" key="1">
    <citation type="submission" date="2019-08" db="EMBL/GenBank/DDBJ databases">
        <authorList>
            <person name="Kucharzyk K."/>
            <person name="Murdoch R.W."/>
            <person name="Higgins S."/>
            <person name="Loffler F."/>
        </authorList>
    </citation>
    <scope>NUCLEOTIDE SEQUENCE</scope>
</reference>
<dbReference type="Pfam" id="PF02195">
    <property type="entry name" value="ParB_N"/>
    <property type="match status" value="1"/>
</dbReference>
<dbReference type="SUPFAM" id="SSF109709">
    <property type="entry name" value="KorB DNA-binding domain-like"/>
    <property type="match status" value="1"/>
</dbReference>
<dbReference type="SUPFAM" id="SSF110849">
    <property type="entry name" value="ParB/Sulfiredoxin"/>
    <property type="match status" value="1"/>
</dbReference>
<dbReference type="InterPro" id="IPR003115">
    <property type="entry name" value="ParB_N"/>
</dbReference>
<dbReference type="GO" id="GO:0005694">
    <property type="term" value="C:chromosome"/>
    <property type="evidence" value="ECO:0007669"/>
    <property type="project" value="TreeGrafter"/>
</dbReference>
<name>A0A644YB13_9ZZZZ</name>
<dbReference type="InterPro" id="IPR050336">
    <property type="entry name" value="Chromosome_partition/occlusion"/>
</dbReference>
<dbReference type="GO" id="GO:0007059">
    <property type="term" value="P:chromosome segregation"/>
    <property type="evidence" value="ECO:0007669"/>
    <property type="project" value="TreeGrafter"/>
</dbReference>
<dbReference type="Gene3D" id="3.90.1530.10">
    <property type="entry name" value="Conserved hypothetical protein from pyrococcus furiosus pfu- 392566-001, ParB domain"/>
    <property type="match status" value="1"/>
</dbReference>
<dbReference type="InterPro" id="IPR036086">
    <property type="entry name" value="ParB/Sulfiredoxin_sf"/>
</dbReference>
<dbReference type="Gene3D" id="1.10.10.2830">
    <property type="match status" value="1"/>
</dbReference>
<protein>
    <submittedName>
        <fullName evidence="2">Nucleoid occlusion protein</fullName>
    </submittedName>
</protein>
<dbReference type="PANTHER" id="PTHR33375:SF7">
    <property type="entry name" value="CHROMOSOME 2-PARTITIONING PROTEIN PARB-RELATED"/>
    <property type="match status" value="1"/>
</dbReference>